<dbReference type="EMBL" id="LNIX01000010">
    <property type="protein sequence ID" value="OXA49815.1"/>
    <property type="molecule type" value="Genomic_DNA"/>
</dbReference>
<dbReference type="GO" id="GO:0005509">
    <property type="term" value="F:calcium ion binding"/>
    <property type="evidence" value="ECO:0007669"/>
    <property type="project" value="InterPro"/>
</dbReference>
<evidence type="ECO:0000313" key="3">
    <source>
        <dbReference type="EMBL" id="OXA49815.1"/>
    </source>
</evidence>
<dbReference type="PROSITE" id="PS00018">
    <property type="entry name" value="EF_HAND_1"/>
    <property type="match status" value="1"/>
</dbReference>
<sequence length="286" mass="32979">MDWWGVDKVLLLILYDLYCESLLIFEKYLFPFFKPVPHDQCAAFKGPIFTWREVGKCFFSHLKNISPRSSLGAWDVVLLGPFICRDIFLRIRREFSRVQVLCAFVIFCDLFDRSLQLGFRLSTLPMLVDHFMMAHNSPWTKAQVEAAFKNMPTFRDATIDVEDMDAFLATLGFTCTKEQRDGYVAFFRDVHSGKLTYEVCISALAVINDTKELVRIHVAAIDKDHDGFIDESEFKAVFPFLLTHDPSYPRVEFATFVKEADTNQDGKVSIDEAVEWFCKNGKDGKK</sequence>
<dbReference type="CDD" id="cd00051">
    <property type="entry name" value="EFh"/>
    <property type="match status" value="1"/>
</dbReference>
<feature type="domain" description="EF-hand" evidence="2">
    <location>
        <begin position="248"/>
        <end position="283"/>
    </location>
</feature>
<dbReference type="Proteomes" id="UP000198287">
    <property type="component" value="Unassembled WGS sequence"/>
</dbReference>
<feature type="domain" description="EF-hand" evidence="2">
    <location>
        <begin position="209"/>
        <end position="244"/>
    </location>
</feature>
<dbReference type="AlphaFoldDB" id="A0A226DWF5"/>
<dbReference type="Gene3D" id="1.10.238.10">
    <property type="entry name" value="EF-hand"/>
    <property type="match status" value="1"/>
</dbReference>
<dbReference type="Pfam" id="PF13499">
    <property type="entry name" value="EF-hand_7"/>
    <property type="match status" value="1"/>
</dbReference>
<dbReference type="OrthoDB" id="6480673at2759"/>
<dbReference type="InterPro" id="IPR002048">
    <property type="entry name" value="EF_hand_dom"/>
</dbReference>
<comment type="caution">
    <text evidence="3">The sequence shown here is derived from an EMBL/GenBank/DDBJ whole genome shotgun (WGS) entry which is preliminary data.</text>
</comment>
<evidence type="ECO:0000313" key="4">
    <source>
        <dbReference type="Proteomes" id="UP000198287"/>
    </source>
</evidence>
<accession>A0A226DWF5</accession>
<dbReference type="InterPro" id="IPR018247">
    <property type="entry name" value="EF_Hand_1_Ca_BS"/>
</dbReference>
<protein>
    <submittedName>
        <fullName evidence="3">Putative calcium-binding protein CML13</fullName>
    </submittedName>
</protein>
<keyword evidence="4" id="KW-1185">Reference proteome</keyword>
<evidence type="ECO:0000259" key="2">
    <source>
        <dbReference type="PROSITE" id="PS50222"/>
    </source>
</evidence>
<evidence type="ECO:0000256" key="1">
    <source>
        <dbReference type="ARBA" id="ARBA00022837"/>
    </source>
</evidence>
<proteinExistence type="predicted"/>
<reference evidence="3 4" key="1">
    <citation type="submission" date="2015-12" db="EMBL/GenBank/DDBJ databases">
        <title>The genome of Folsomia candida.</title>
        <authorList>
            <person name="Faddeeva A."/>
            <person name="Derks M.F."/>
            <person name="Anvar Y."/>
            <person name="Smit S."/>
            <person name="Van Straalen N."/>
            <person name="Roelofs D."/>
        </authorList>
    </citation>
    <scope>NUCLEOTIDE SEQUENCE [LARGE SCALE GENOMIC DNA]</scope>
    <source>
        <strain evidence="3 4">VU population</strain>
        <tissue evidence="3">Whole body</tissue>
    </source>
</reference>
<dbReference type="SUPFAM" id="SSF47473">
    <property type="entry name" value="EF-hand"/>
    <property type="match status" value="1"/>
</dbReference>
<dbReference type="STRING" id="158441.A0A226DWF5"/>
<dbReference type="InterPro" id="IPR011992">
    <property type="entry name" value="EF-hand-dom_pair"/>
</dbReference>
<gene>
    <name evidence="3" type="ORF">Fcan01_15524</name>
</gene>
<dbReference type="PROSITE" id="PS50222">
    <property type="entry name" value="EF_HAND_2"/>
    <property type="match status" value="2"/>
</dbReference>
<organism evidence="3 4">
    <name type="scientific">Folsomia candida</name>
    <name type="common">Springtail</name>
    <dbReference type="NCBI Taxonomy" id="158441"/>
    <lineage>
        <taxon>Eukaryota</taxon>
        <taxon>Metazoa</taxon>
        <taxon>Ecdysozoa</taxon>
        <taxon>Arthropoda</taxon>
        <taxon>Hexapoda</taxon>
        <taxon>Collembola</taxon>
        <taxon>Entomobryomorpha</taxon>
        <taxon>Isotomoidea</taxon>
        <taxon>Isotomidae</taxon>
        <taxon>Proisotominae</taxon>
        <taxon>Folsomia</taxon>
    </lineage>
</organism>
<keyword evidence="1" id="KW-0106">Calcium</keyword>
<name>A0A226DWF5_FOLCA</name>